<dbReference type="EMBL" id="SHKM01000001">
    <property type="protein sequence ID" value="RZT89651.1"/>
    <property type="molecule type" value="Genomic_DNA"/>
</dbReference>
<evidence type="ECO:0000256" key="8">
    <source>
        <dbReference type="ARBA" id="ARBA00022777"/>
    </source>
</evidence>
<evidence type="ECO:0000256" key="9">
    <source>
        <dbReference type="ARBA" id="ARBA00022840"/>
    </source>
</evidence>
<keyword evidence="4" id="KW-0597">Phosphoprotein</keyword>
<evidence type="ECO:0000313" key="14">
    <source>
        <dbReference type="EMBL" id="RZT89651.1"/>
    </source>
</evidence>
<keyword evidence="7" id="KW-0547">Nucleotide-binding</keyword>
<dbReference type="PROSITE" id="PS50109">
    <property type="entry name" value="HIS_KIN"/>
    <property type="match status" value="1"/>
</dbReference>
<proteinExistence type="predicted"/>
<dbReference type="GO" id="GO:0016301">
    <property type="term" value="F:kinase activity"/>
    <property type="evidence" value="ECO:0007669"/>
    <property type="project" value="UniProtKB-KW"/>
</dbReference>
<dbReference type="EC" id="2.7.13.3" evidence="3"/>
<dbReference type="Proteomes" id="UP000292136">
    <property type="component" value="Unassembled WGS sequence"/>
</dbReference>
<keyword evidence="6" id="KW-0812">Transmembrane</keyword>
<dbReference type="SUPFAM" id="SSF47384">
    <property type="entry name" value="Homodimeric domain of signal transducing histidine kinase"/>
    <property type="match status" value="1"/>
</dbReference>
<reference evidence="14 15" key="1">
    <citation type="submission" date="2019-02" db="EMBL/GenBank/DDBJ databases">
        <title>Genomic Encyclopedia of Type Strains, Phase IV (KMG-IV): sequencing the most valuable type-strain genomes for metagenomic binning, comparative biology and taxonomic classification.</title>
        <authorList>
            <person name="Goeker M."/>
        </authorList>
    </citation>
    <scope>NUCLEOTIDE SEQUENCE [LARGE SCALE GENOMIC DNA]</scope>
    <source>
        <strain evidence="14 15">DSM 21223</strain>
    </source>
</reference>
<sequence>MMRTYSLRLRILFGILAAVALVWSVVGVIAYREARHEAEELLDAHLAQSATLLFAFLGDEADDIGERLPRHRYDKKVAFQVWEGERLLTRSPRAPDSRLSPREEGFSDVHIDGKAWRVFSVRDARRHYLIQVADAAESRAEISNEVASHLLQTMGVGLPVLGLVLGIFVLLAFRPLSRLADSIGAQAPQRLQPISLAEAPREVVPILERLNRLFEQVRRAQDDERRFTADAAHELRTPLAVLQTHAEVAQAAGDDATRQRALAHLVSGSRRAARLVDQLLTLARLDAQAELPDQEACPLRRLAVETVASLAPTGFDKGVELEVEEGPEISVTGSPLLLQVLLRNLLDNAIRHTPAGGRVLVCCQAQGDGGADAVLHVRDSGPGIPAEQRQEALARFRRLDPGAGDGHGLGLSIVTRIAELHGARLSLGAAADLGGLDVAIAFPGHARQPSPPLGD</sequence>
<dbReference type="RefSeq" id="WP_130458353.1">
    <property type="nucleotide sequence ID" value="NZ_SHKM01000001.1"/>
</dbReference>
<dbReference type="InterPro" id="IPR003594">
    <property type="entry name" value="HATPase_dom"/>
</dbReference>
<dbReference type="PANTHER" id="PTHR45436">
    <property type="entry name" value="SENSOR HISTIDINE KINASE YKOH"/>
    <property type="match status" value="1"/>
</dbReference>
<dbReference type="InterPro" id="IPR036890">
    <property type="entry name" value="HATPase_C_sf"/>
</dbReference>
<dbReference type="Pfam" id="PF02518">
    <property type="entry name" value="HATPase_c"/>
    <property type="match status" value="1"/>
</dbReference>
<dbReference type="PRINTS" id="PR00344">
    <property type="entry name" value="BCTRLSENSOR"/>
</dbReference>
<gene>
    <name evidence="14" type="ORF">EV678_0444</name>
</gene>
<evidence type="ECO:0000256" key="6">
    <source>
        <dbReference type="ARBA" id="ARBA00022692"/>
    </source>
</evidence>
<dbReference type="InterPro" id="IPR005467">
    <property type="entry name" value="His_kinase_dom"/>
</dbReference>
<keyword evidence="15" id="KW-1185">Reference proteome</keyword>
<evidence type="ECO:0000256" key="5">
    <source>
        <dbReference type="ARBA" id="ARBA00022679"/>
    </source>
</evidence>
<comment type="caution">
    <text evidence="14">The sequence shown here is derived from an EMBL/GenBank/DDBJ whole genome shotgun (WGS) entry which is preliminary data.</text>
</comment>
<accession>A0ABY0IRL1</accession>
<evidence type="ECO:0000313" key="15">
    <source>
        <dbReference type="Proteomes" id="UP000292136"/>
    </source>
</evidence>
<dbReference type="Gene3D" id="1.10.287.130">
    <property type="match status" value="1"/>
</dbReference>
<evidence type="ECO:0000256" key="11">
    <source>
        <dbReference type="ARBA" id="ARBA00023012"/>
    </source>
</evidence>
<dbReference type="InterPro" id="IPR036097">
    <property type="entry name" value="HisK_dim/P_sf"/>
</dbReference>
<dbReference type="SMART" id="SM00387">
    <property type="entry name" value="HATPase_c"/>
    <property type="match status" value="1"/>
</dbReference>
<keyword evidence="10" id="KW-1133">Transmembrane helix</keyword>
<evidence type="ECO:0000256" key="1">
    <source>
        <dbReference type="ARBA" id="ARBA00000085"/>
    </source>
</evidence>
<evidence type="ECO:0000259" key="13">
    <source>
        <dbReference type="PROSITE" id="PS50109"/>
    </source>
</evidence>
<feature type="domain" description="Histidine kinase" evidence="13">
    <location>
        <begin position="230"/>
        <end position="446"/>
    </location>
</feature>
<dbReference type="InterPro" id="IPR004358">
    <property type="entry name" value="Sig_transdc_His_kin-like_C"/>
</dbReference>
<comment type="catalytic activity">
    <reaction evidence="1">
        <text>ATP + protein L-histidine = ADP + protein N-phospho-L-histidine.</text>
        <dbReference type="EC" id="2.7.13.3"/>
    </reaction>
</comment>
<protein>
    <recommendedName>
        <fullName evidence="3">histidine kinase</fullName>
        <ecNumber evidence="3">2.7.13.3</ecNumber>
    </recommendedName>
</protein>
<dbReference type="Gene3D" id="1.20.5.1040">
    <property type="entry name" value="Sensor protein qsec"/>
    <property type="match status" value="1"/>
</dbReference>
<dbReference type="InterPro" id="IPR013727">
    <property type="entry name" value="2CSK_N"/>
</dbReference>
<dbReference type="SUPFAM" id="SSF55874">
    <property type="entry name" value="ATPase domain of HSP90 chaperone/DNA topoisomerase II/histidine kinase"/>
    <property type="match status" value="1"/>
</dbReference>
<dbReference type="PANTHER" id="PTHR45436:SF14">
    <property type="entry name" value="SENSOR PROTEIN QSEC"/>
    <property type="match status" value="1"/>
</dbReference>
<keyword evidence="12" id="KW-0472">Membrane</keyword>
<evidence type="ECO:0000256" key="2">
    <source>
        <dbReference type="ARBA" id="ARBA00004141"/>
    </source>
</evidence>
<organism evidence="14 15">
    <name type="scientific">Azospira oryzae</name>
    <dbReference type="NCBI Taxonomy" id="146939"/>
    <lineage>
        <taxon>Bacteria</taxon>
        <taxon>Pseudomonadati</taxon>
        <taxon>Pseudomonadota</taxon>
        <taxon>Betaproteobacteria</taxon>
        <taxon>Rhodocyclales</taxon>
        <taxon>Rhodocyclaceae</taxon>
        <taxon>Azospira</taxon>
    </lineage>
</organism>
<dbReference type="Pfam" id="PF00512">
    <property type="entry name" value="HisKA"/>
    <property type="match status" value="1"/>
</dbReference>
<comment type="subcellular location">
    <subcellularLocation>
        <location evidence="2">Membrane</location>
        <topology evidence="2">Multi-pass membrane protein</topology>
    </subcellularLocation>
</comment>
<dbReference type="SMART" id="SM00388">
    <property type="entry name" value="HisKA"/>
    <property type="match status" value="1"/>
</dbReference>
<keyword evidence="8 14" id="KW-0418">Kinase</keyword>
<keyword evidence="11" id="KW-0902">Two-component regulatory system</keyword>
<keyword evidence="5" id="KW-0808">Transferase</keyword>
<dbReference type="CDD" id="cd00082">
    <property type="entry name" value="HisKA"/>
    <property type="match status" value="1"/>
</dbReference>
<dbReference type="Gene3D" id="3.30.565.10">
    <property type="entry name" value="Histidine kinase-like ATPase, C-terminal domain"/>
    <property type="match status" value="1"/>
</dbReference>
<evidence type="ECO:0000256" key="7">
    <source>
        <dbReference type="ARBA" id="ARBA00022741"/>
    </source>
</evidence>
<dbReference type="Pfam" id="PF08521">
    <property type="entry name" value="2CSK_N"/>
    <property type="match status" value="1"/>
</dbReference>
<dbReference type="InterPro" id="IPR050428">
    <property type="entry name" value="TCS_sensor_his_kinase"/>
</dbReference>
<evidence type="ECO:0000256" key="10">
    <source>
        <dbReference type="ARBA" id="ARBA00022989"/>
    </source>
</evidence>
<dbReference type="InterPro" id="IPR003661">
    <property type="entry name" value="HisK_dim/P_dom"/>
</dbReference>
<evidence type="ECO:0000256" key="12">
    <source>
        <dbReference type="ARBA" id="ARBA00023136"/>
    </source>
</evidence>
<name>A0ABY0IRL1_9RHOO</name>
<evidence type="ECO:0000256" key="4">
    <source>
        <dbReference type="ARBA" id="ARBA00022553"/>
    </source>
</evidence>
<keyword evidence="9" id="KW-0067">ATP-binding</keyword>
<evidence type="ECO:0000256" key="3">
    <source>
        <dbReference type="ARBA" id="ARBA00012438"/>
    </source>
</evidence>